<keyword evidence="7" id="KW-0547">Nucleotide-binding</keyword>
<dbReference type="InterPro" id="IPR050351">
    <property type="entry name" value="BphY/WalK/GraS-like"/>
</dbReference>
<feature type="domain" description="Histidine kinase" evidence="13">
    <location>
        <begin position="366"/>
        <end position="585"/>
    </location>
</feature>
<dbReference type="InterPro" id="IPR005467">
    <property type="entry name" value="His_kinase_dom"/>
</dbReference>
<dbReference type="InterPro" id="IPR013767">
    <property type="entry name" value="PAS_fold"/>
</dbReference>
<keyword evidence="11 12" id="KW-0472">Membrane</keyword>
<dbReference type="RefSeq" id="WP_100667574.1">
    <property type="nucleotide sequence ID" value="NZ_CP024955.1"/>
</dbReference>
<dbReference type="InterPro" id="IPR003594">
    <property type="entry name" value="HATPase_dom"/>
</dbReference>
<keyword evidence="10" id="KW-0902">Two-component regulatory system</keyword>
<dbReference type="Pfam" id="PF00989">
    <property type="entry name" value="PAS"/>
    <property type="match status" value="1"/>
</dbReference>
<dbReference type="FunFam" id="1.10.287.130:FF:000001">
    <property type="entry name" value="Two-component sensor histidine kinase"/>
    <property type="match status" value="1"/>
</dbReference>
<feature type="transmembrane region" description="Helical" evidence="12">
    <location>
        <begin position="6"/>
        <end position="29"/>
    </location>
</feature>
<dbReference type="InterPro" id="IPR000014">
    <property type="entry name" value="PAS"/>
</dbReference>
<dbReference type="SMART" id="SM00091">
    <property type="entry name" value="PAS"/>
    <property type="match status" value="1"/>
</dbReference>
<evidence type="ECO:0000256" key="1">
    <source>
        <dbReference type="ARBA" id="ARBA00000085"/>
    </source>
</evidence>
<keyword evidence="16" id="KW-1185">Reference proteome</keyword>
<dbReference type="EMBL" id="CP024955">
    <property type="protein sequence ID" value="ATY84764.1"/>
    <property type="molecule type" value="Genomic_DNA"/>
</dbReference>
<organism evidence="15 16">
    <name type="scientific">Kyrpidia spormannii</name>
    <dbReference type="NCBI Taxonomy" id="2055160"/>
    <lineage>
        <taxon>Bacteria</taxon>
        <taxon>Bacillati</taxon>
        <taxon>Bacillota</taxon>
        <taxon>Bacilli</taxon>
        <taxon>Bacillales</taxon>
        <taxon>Alicyclobacillaceae</taxon>
        <taxon>Kyrpidia</taxon>
    </lineage>
</organism>
<dbReference type="SUPFAM" id="SSF55874">
    <property type="entry name" value="ATPase domain of HSP90 chaperone/DNA topoisomerase II/histidine kinase"/>
    <property type="match status" value="1"/>
</dbReference>
<evidence type="ECO:0000256" key="11">
    <source>
        <dbReference type="ARBA" id="ARBA00023136"/>
    </source>
</evidence>
<dbReference type="KEGG" id="kyr:CVV65_07350"/>
<evidence type="ECO:0000256" key="10">
    <source>
        <dbReference type="ARBA" id="ARBA00023012"/>
    </source>
</evidence>
<proteinExistence type="predicted"/>
<dbReference type="GO" id="GO:0000156">
    <property type="term" value="F:phosphorelay response regulator activity"/>
    <property type="evidence" value="ECO:0007669"/>
    <property type="project" value="TreeGrafter"/>
</dbReference>
<evidence type="ECO:0000313" key="15">
    <source>
        <dbReference type="EMBL" id="ATY84764.1"/>
    </source>
</evidence>
<dbReference type="SUPFAM" id="SSF158472">
    <property type="entry name" value="HAMP domain-like"/>
    <property type="match status" value="1"/>
</dbReference>
<dbReference type="EC" id="2.7.13.3" evidence="3"/>
<dbReference type="InterPro" id="IPR036890">
    <property type="entry name" value="HATPase_C_sf"/>
</dbReference>
<dbReference type="PANTHER" id="PTHR42878:SF3">
    <property type="entry name" value="HISTIDINE PROTEIN KINASE SAES"/>
    <property type="match status" value="1"/>
</dbReference>
<dbReference type="InterPro" id="IPR004358">
    <property type="entry name" value="Sig_transdc_His_kin-like_C"/>
</dbReference>
<dbReference type="CDD" id="cd00130">
    <property type="entry name" value="PAS"/>
    <property type="match status" value="1"/>
</dbReference>
<dbReference type="PROSITE" id="PS50885">
    <property type="entry name" value="HAMP"/>
    <property type="match status" value="1"/>
</dbReference>
<dbReference type="GO" id="GO:0030295">
    <property type="term" value="F:protein kinase activator activity"/>
    <property type="evidence" value="ECO:0007669"/>
    <property type="project" value="TreeGrafter"/>
</dbReference>
<dbReference type="Pfam" id="PF00512">
    <property type="entry name" value="HisKA"/>
    <property type="match status" value="1"/>
</dbReference>
<dbReference type="AlphaFoldDB" id="A0A2K8N607"/>
<dbReference type="InterPro" id="IPR035965">
    <property type="entry name" value="PAS-like_dom_sf"/>
</dbReference>
<keyword evidence="9" id="KW-0067">ATP-binding</keyword>
<evidence type="ECO:0000259" key="14">
    <source>
        <dbReference type="PROSITE" id="PS50885"/>
    </source>
</evidence>
<dbReference type="Pfam" id="PF02518">
    <property type="entry name" value="HATPase_c"/>
    <property type="match status" value="1"/>
</dbReference>
<dbReference type="CDD" id="cd00075">
    <property type="entry name" value="HATPase"/>
    <property type="match status" value="1"/>
</dbReference>
<dbReference type="PANTHER" id="PTHR42878">
    <property type="entry name" value="TWO-COMPONENT HISTIDINE KINASE"/>
    <property type="match status" value="1"/>
</dbReference>
<evidence type="ECO:0000313" key="16">
    <source>
        <dbReference type="Proteomes" id="UP000231932"/>
    </source>
</evidence>
<dbReference type="SMART" id="SM00387">
    <property type="entry name" value="HATPase_c"/>
    <property type="match status" value="1"/>
</dbReference>
<dbReference type="Gene3D" id="1.10.287.130">
    <property type="match status" value="1"/>
</dbReference>
<dbReference type="PROSITE" id="PS50109">
    <property type="entry name" value="HIS_KIN"/>
    <property type="match status" value="1"/>
</dbReference>
<dbReference type="SMART" id="SM00304">
    <property type="entry name" value="HAMP"/>
    <property type="match status" value="1"/>
</dbReference>
<dbReference type="GO" id="GO:0005886">
    <property type="term" value="C:plasma membrane"/>
    <property type="evidence" value="ECO:0007669"/>
    <property type="project" value="UniProtKB-SubCell"/>
</dbReference>
<dbReference type="GO" id="GO:0000155">
    <property type="term" value="F:phosphorelay sensor kinase activity"/>
    <property type="evidence" value="ECO:0007669"/>
    <property type="project" value="InterPro"/>
</dbReference>
<dbReference type="FunFam" id="3.30.565.10:FF:000006">
    <property type="entry name" value="Sensor histidine kinase WalK"/>
    <property type="match status" value="1"/>
</dbReference>
<dbReference type="SUPFAM" id="SSF47384">
    <property type="entry name" value="Homodimeric domain of signal transducing histidine kinase"/>
    <property type="match status" value="1"/>
</dbReference>
<dbReference type="CDD" id="cd06225">
    <property type="entry name" value="HAMP"/>
    <property type="match status" value="1"/>
</dbReference>
<gene>
    <name evidence="15" type="ORF">CVV65_07350</name>
</gene>
<evidence type="ECO:0000256" key="4">
    <source>
        <dbReference type="ARBA" id="ARBA00022475"/>
    </source>
</evidence>
<dbReference type="Pfam" id="PF00672">
    <property type="entry name" value="HAMP"/>
    <property type="match status" value="1"/>
</dbReference>
<dbReference type="InterPro" id="IPR003660">
    <property type="entry name" value="HAMP_dom"/>
</dbReference>
<dbReference type="PRINTS" id="PR00344">
    <property type="entry name" value="BCTRLSENSOR"/>
</dbReference>
<dbReference type="InterPro" id="IPR003661">
    <property type="entry name" value="HisK_dim/P_dom"/>
</dbReference>
<evidence type="ECO:0000259" key="13">
    <source>
        <dbReference type="PROSITE" id="PS50109"/>
    </source>
</evidence>
<keyword evidence="8 15" id="KW-0418">Kinase</keyword>
<evidence type="ECO:0000256" key="6">
    <source>
        <dbReference type="ARBA" id="ARBA00022679"/>
    </source>
</evidence>
<dbReference type="Gene3D" id="3.30.565.10">
    <property type="entry name" value="Histidine kinase-like ATPase, C-terminal domain"/>
    <property type="match status" value="1"/>
</dbReference>
<name>A0A2K8N607_9BACL</name>
<keyword evidence="12" id="KW-1133">Transmembrane helix</keyword>
<dbReference type="GO" id="GO:0007234">
    <property type="term" value="P:osmosensory signaling via phosphorelay pathway"/>
    <property type="evidence" value="ECO:0007669"/>
    <property type="project" value="TreeGrafter"/>
</dbReference>
<dbReference type="Gene3D" id="3.30.450.20">
    <property type="entry name" value="PAS domain"/>
    <property type="match status" value="1"/>
</dbReference>
<evidence type="ECO:0000256" key="8">
    <source>
        <dbReference type="ARBA" id="ARBA00022777"/>
    </source>
</evidence>
<evidence type="ECO:0000256" key="3">
    <source>
        <dbReference type="ARBA" id="ARBA00012438"/>
    </source>
</evidence>
<evidence type="ECO:0000256" key="9">
    <source>
        <dbReference type="ARBA" id="ARBA00022840"/>
    </source>
</evidence>
<sequence length="590" mass="65667">MIRNSIVSKLWLTIAGLVVVVLGLLSMYLEQMIDTYLYQVQAQAFQNRADYIASTLRTGSPEASVVAENLARQAGASLYVLGTPNQDPAAEAVWSRLTVDERSKLLTGGDVIPPSRSFLQDVPQFRGHSNNLWIVVPLARQGDAVRLMLLTQPLAPSQEAMSQIQHSIFYAGGLAIVMTTGFAFVISKNLSRPLVQMNEVAERMARGDFRGKVRVVTGDEVGRLGLTLNKLAHDLEENIKALSKEKEQLANILASLADGVVSADLTGKVLLANPPARRWLRALSMAEEGQPSENRLPSQLFEVEQKVIETKEAQQREVVGQGRTMAVTMAPLYEPGSHALRGVVAVLRDITEQLNIERMRRDFVANVSHELRTPLSMLQGYSEALVDDFIDDPEQRRELAEIILEETLRMRRLVNDLLDLAQLESGRFVMKRQPVDVRPLVQKIWRKFSALAQERKLSFQLAMQVDDPVIVDADADRLEQVLTNLIDNAFRHTQPPGSVTIRFSVSQDTARIAVEDQGAGIPPEDIPYIWERFYKVDKARTRNRGGTGLGLAIARNIVLQHDGDITVESRLGKGTTFTVLLPLYQGQRQG</sequence>
<accession>A0A2K8N607</accession>
<evidence type="ECO:0000256" key="7">
    <source>
        <dbReference type="ARBA" id="ARBA00022741"/>
    </source>
</evidence>
<dbReference type="OrthoDB" id="9813151at2"/>
<dbReference type="Gene3D" id="6.10.340.10">
    <property type="match status" value="1"/>
</dbReference>
<feature type="domain" description="HAMP" evidence="14">
    <location>
        <begin position="188"/>
        <end position="240"/>
    </location>
</feature>
<keyword evidence="4" id="KW-1003">Cell membrane</keyword>
<keyword evidence="5" id="KW-0597">Phosphoprotein</keyword>
<evidence type="ECO:0000256" key="12">
    <source>
        <dbReference type="SAM" id="Phobius"/>
    </source>
</evidence>
<dbReference type="InterPro" id="IPR036097">
    <property type="entry name" value="HisK_dim/P_sf"/>
</dbReference>
<keyword evidence="12" id="KW-0812">Transmembrane</keyword>
<dbReference type="Proteomes" id="UP000231932">
    <property type="component" value="Chromosome"/>
</dbReference>
<keyword evidence="6" id="KW-0808">Transferase</keyword>
<comment type="catalytic activity">
    <reaction evidence="1">
        <text>ATP + protein L-histidine = ADP + protein N-phospho-L-histidine.</text>
        <dbReference type="EC" id="2.7.13.3"/>
    </reaction>
</comment>
<comment type="subcellular location">
    <subcellularLocation>
        <location evidence="2">Cell membrane</location>
        <topology evidence="2">Multi-pass membrane protein</topology>
    </subcellularLocation>
</comment>
<feature type="transmembrane region" description="Helical" evidence="12">
    <location>
        <begin position="168"/>
        <end position="187"/>
    </location>
</feature>
<dbReference type="GO" id="GO:0005524">
    <property type="term" value="F:ATP binding"/>
    <property type="evidence" value="ECO:0007669"/>
    <property type="project" value="UniProtKB-KW"/>
</dbReference>
<dbReference type="CDD" id="cd00082">
    <property type="entry name" value="HisKA"/>
    <property type="match status" value="1"/>
</dbReference>
<dbReference type="SMART" id="SM00388">
    <property type="entry name" value="HisKA"/>
    <property type="match status" value="1"/>
</dbReference>
<evidence type="ECO:0000256" key="2">
    <source>
        <dbReference type="ARBA" id="ARBA00004651"/>
    </source>
</evidence>
<reference evidence="16" key="1">
    <citation type="submission" date="2017-11" db="EMBL/GenBank/DDBJ databases">
        <title>Complete Genome Sequence of Kyrpidia sp. Strain EA-1, a thermophilic, hydrogen-oxidizing Bacterium, isolated from the Azores.</title>
        <authorList>
            <person name="Reiner J.E."/>
            <person name="Lapp C.J."/>
            <person name="Bunk B."/>
            <person name="Gescher J."/>
        </authorList>
    </citation>
    <scope>NUCLEOTIDE SEQUENCE [LARGE SCALE GENOMIC DNA]</scope>
    <source>
        <strain evidence="16">EA-1</strain>
    </source>
</reference>
<dbReference type="GO" id="GO:0006355">
    <property type="term" value="P:regulation of DNA-templated transcription"/>
    <property type="evidence" value="ECO:0007669"/>
    <property type="project" value="InterPro"/>
</dbReference>
<dbReference type="SUPFAM" id="SSF55785">
    <property type="entry name" value="PYP-like sensor domain (PAS domain)"/>
    <property type="match status" value="1"/>
</dbReference>
<evidence type="ECO:0000256" key="5">
    <source>
        <dbReference type="ARBA" id="ARBA00022553"/>
    </source>
</evidence>
<protein>
    <recommendedName>
        <fullName evidence="3">histidine kinase</fullName>
        <ecNumber evidence="3">2.7.13.3</ecNumber>
    </recommendedName>
</protein>